<feature type="compositionally biased region" description="Basic and acidic residues" evidence="1">
    <location>
        <begin position="8"/>
        <end position="18"/>
    </location>
</feature>
<dbReference type="AlphaFoldDB" id="A0A090D391"/>
<evidence type="ECO:0000256" key="1">
    <source>
        <dbReference type="SAM" id="MobiDB-lite"/>
    </source>
</evidence>
<name>A0A090D391_9BACT</name>
<reference evidence="2" key="2">
    <citation type="submission" date="2014-09" db="EMBL/GenBank/DDBJ databases">
        <title>Criblamydia sequanensis harbors a mega-plasmid encoding arsenite resistance.</title>
        <authorList>
            <person name="Bertelli C."/>
            <person name="Goesmann A."/>
            <person name="Greub G."/>
        </authorList>
    </citation>
    <scope>NUCLEOTIDE SEQUENCE [LARGE SCALE GENOMIC DNA]</scope>
    <source>
        <strain evidence="2">CRIB-18</strain>
        <plasmid evidence="2">1</plasmid>
    </source>
</reference>
<geneLocation type="plasmid" evidence="2">
    <name>1</name>
</geneLocation>
<keyword evidence="2" id="KW-0614">Plasmid</keyword>
<accession>A0A090D391</accession>
<feature type="region of interest" description="Disordered" evidence="1">
    <location>
        <begin position="1"/>
        <end position="25"/>
    </location>
</feature>
<reference evidence="2" key="1">
    <citation type="submission" date="2013-12" db="EMBL/GenBank/DDBJ databases">
        <authorList>
            <person name="Li W."/>
            <person name="Chetelat R.T."/>
        </authorList>
    </citation>
    <scope>NUCLEOTIDE SEQUENCE</scope>
    <source>
        <strain evidence="2">CRIB-18</strain>
        <plasmid evidence="2">1</plasmid>
    </source>
</reference>
<sequence length="83" mass="9750">MNETVQELEPHTSKETETQKGSVVMHRSRKKIKATIYLTEEAEQAFTELYIHRLRKDRKIDRSMIACDAIQMLYEKECMGTSN</sequence>
<dbReference type="EMBL" id="LK031773">
    <property type="protein sequence ID" value="CDR35286.1"/>
    <property type="molecule type" value="Genomic_DNA"/>
</dbReference>
<evidence type="ECO:0000313" key="2">
    <source>
        <dbReference type="EMBL" id="CDR35286.1"/>
    </source>
</evidence>
<proteinExistence type="predicted"/>
<protein>
    <submittedName>
        <fullName evidence="2">Uncharacterized protein</fullName>
    </submittedName>
</protein>
<gene>
    <name evidence="2" type="ORF">CSEC_p0015</name>
</gene>
<dbReference type="RefSeq" id="WP_176454810.1">
    <property type="nucleotide sequence ID" value="NZ_LK031773.1"/>
</dbReference>
<organism evidence="2">
    <name type="scientific">Candidatus Criblamydia sequanensis CRIB-18</name>
    <dbReference type="NCBI Taxonomy" id="1437425"/>
    <lineage>
        <taxon>Bacteria</taxon>
        <taxon>Pseudomonadati</taxon>
        <taxon>Chlamydiota</taxon>
        <taxon>Chlamydiia</taxon>
        <taxon>Parachlamydiales</taxon>
        <taxon>Candidatus Criblamydiaceae</taxon>
        <taxon>Candidatus Criblamydia</taxon>
    </lineage>
</organism>